<gene>
    <name evidence="1" type="ORF">NQ176_g10677</name>
</gene>
<name>A0ACC1MEG8_9HYPO</name>
<keyword evidence="2" id="KW-1185">Reference proteome</keyword>
<reference evidence="1" key="1">
    <citation type="submission" date="2022-08" db="EMBL/GenBank/DDBJ databases">
        <title>Genome Sequence of Lecanicillium fungicola.</title>
        <authorList>
            <person name="Buettner E."/>
        </authorList>
    </citation>
    <scope>NUCLEOTIDE SEQUENCE</scope>
    <source>
        <strain evidence="1">Babe33</strain>
    </source>
</reference>
<comment type="caution">
    <text evidence="1">The sequence shown here is derived from an EMBL/GenBank/DDBJ whole genome shotgun (WGS) entry which is preliminary data.</text>
</comment>
<evidence type="ECO:0000313" key="1">
    <source>
        <dbReference type="EMBL" id="KAJ2965310.1"/>
    </source>
</evidence>
<sequence>MSDVFFDNILTDYAFHQEIKRGQQEIMRCYACLQDLGHAADKRRMELEVQLKRQEQELKTARADLQRARQGVFQSVLRSGGSRVDVGDGDRGVVSTPAEIHWQDSQPPAYEDAIHRVDAPAYVSGVSASTDKV</sequence>
<dbReference type="EMBL" id="JANJQO010003044">
    <property type="protein sequence ID" value="KAJ2965310.1"/>
    <property type="molecule type" value="Genomic_DNA"/>
</dbReference>
<organism evidence="1 2">
    <name type="scientific">Zarea fungicola</name>
    <dbReference type="NCBI Taxonomy" id="93591"/>
    <lineage>
        <taxon>Eukaryota</taxon>
        <taxon>Fungi</taxon>
        <taxon>Dikarya</taxon>
        <taxon>Ascomycota</taxon>
        <taxon>Pezizomycotina</taxon>
        <taxon>Sordariomycetes</taxon>
        <taxon>Hypocreomycetidae</taxon>
        <taxon>Hypocreales</taxon>
        <taxon>Cordycipitaceae</taxon>
        <taxon>Zarea</taxon>
    </lineage>
</organism>
<proteinExistence type="predicted"/>
<evidence type="ECO:0000313" key="2">
    <source>
        <dbReference type="Proteomes" id="UP001143910"/>
    </source>
</evidence>
<protein>
    <submittedName>
        <fullName evidence="1">Uncharacterized protein</fullName>
    </submittedName>
</protein>
<accession>A0ACC1MEG8</accession>
<dbReference type="Proteomes" id="UP001143910">
    <property type="component" value="Unassembled WGS sequence"/>
</dbReference>